<feature type="transmembrane region" description="Helical" evidence="6">
    <location>
        <begin position="370"/>
        <end position="389"/>
    </location>
</feature>
<protein>
    <recommendedName>
        <fullName evidence="7">Major facilitator superfamily (MFS) profile domain-containing protein</fullName>
    </recommendedName>
</protein>
<evidence type="ECO:0000259" key="7">
    <source>
        <dbReference type="PROSITE" id="PS50850"/>
    </source>
</evidence>
<feature type="transmembrane region" description="Helical" evidence="6">
    <location>
        <begin position="460"/>
        <end position="481"/>
    </location>
</feature>
<evidence type="ECO:0000313" key="9">
    <source>
        <dbReference type="Proteomes" id="UP000664534"/>
    </source>
</evidence>
<keyword evidence="3 6" id="KW-1133">Transmembrane helix</keyword>
<gene>
    <name evidence="8" type="ORF">IMSHALPRED_007535</name>
</gene>
<feature type="transmembrane region" description="Helical" evidence="6">
    <location>
        <begin position="188"/>
        <end position="213"/>
    </location>
</feature>
<dbReference type="GO" id="GO:0016020">
    <property type="term" value="C:membrane"/>
    <property type="evidence" value="ECO:0007669"/>
    <property type="project" value="UniProtKB-SubCell"/>
</dbReference>
<feature type="region of interest" description="Disordered" evidence="5">
    <location>
        <begin position="1"/>
        <end position="56"/>
    </location>
</feature>
<feature type="transmembrane region" description="Helical" evidence="6">
    <location>
        <begin position="395"/>
        <end position="417"/>
    </location>
</feature>
<dbReference type="PANTHER" id="PTHR23502:SF60">
    <property type="entry name" value="MAJOR FACILITATOR SUPERFAMILY (MFS) PROFILE DOMAIN-CONTAINING PROTEIN-RELATED"/>
    <property type="match status" value="1"/>
</dbReference>
<dbReference type="OrthoDB" id="6770063at2759"/>
<feature type="domain" description="Major facilitator superfamily (MFS) profile" evidence="7">
    <location>
        <begin position="62"/>
        <end position="482"/>
    </location>
</feature>
<feature type="compositionally biased region" description="Low complexity" evidence="5">
    <location>
        <begin position="26"/>
        <end position="37"/>
    </location>
</feature>
<evidence type="ECO:0000256" key="4">
    <source>
        <dbReference type="ARBA" id="ARBA00023136"/>
    </source>
</evidence>
<keyword evidence="4 6" id="KW-0472">Membrane</keyword>
<organism evidence="8 9">
    <name type="scientific">Imshaugia aleurites</name>
    <dbReference type="NCBI Taxonomy" id="172621"/>
    <lineage>
        <taxon>Eukaryota</taxon>
        <taxon>Fungi</taxon>
        <taxon>Dikarya</taxon>
        <taxon>Ascomycota</taxon>
        <taxon>Pezizomycotina</taxon>
        <taxon>Lecanoromycetes</taxon>
        <taxon>OSLEUM clade</taxon>
        <taxon>Lecanoromycetidae</taxon>
        <taxon>Lecanorales</taxon>
        <taxon>Lecanorineae</taxon>
        <taxon>Parmeliaceae</taxon>
        <taxon>Imshaugia</taxon>
    </lineage>
</organism>
<feature type="transmembrane region" description="Helical" evidence="6">
    <location>
        <begin position="429"/>
        <end position="448"/>
    </location>
</feature>
<dbReference type="SUPFAM" id="SSF103473">
    <property type="entry name" value="MFS general substrate transporter"/>
    <property type="match status" value="1"/>
</dbReference>
<dbReference type="InterPro" id="IPR020846">
    <property type="entry name" value="MFS_dom"/>
</dbReference>
<feature type="transmembrane region" description="Helical" evidence="6">
    <location>
        <begin position="154"/>
        <end position="176"/>
    </location>
</feature>
<comment type="subcellular location">
    <subcellularLocation>
        <location evidence="1">Membrane</location>
        <topology evidence="1">Multi-pass membrane protein</topology>
    </subcellularLocation>
</comment>
<feature type="transmembrane region" description="Helical" evidence="6">
    <location>
        <begin position="93"/>
        <end position="116"/>
    </location>
</feature>
<dbReference type="PANTHER" id="PTHR23502">
    <property type="entry name" value="MAJOR FACILITATOR SUPERFAMILY"/>
    <property type="match status" value="1"/>
</dbReference>
<evidence type="ECO:0000256" key="6">
    <source>
        <dbReference type="SAM" id="Phobius"/>
    </source>
</evidence>
<dbReference type="AlphaFoldDB" id="A0A8H3ELL0"/>
<feature type="transmembrane region" description="Helical" evidence="6">
    <location>
        <begin position="128"/>
        <end position="148"/>
    </location>
</feature>
<comment type="caution">
    <text evidence="8">The sequence shown here is derived from an EMBL/GenBank/DDBJ whole genome shotgun (WGS) entry which is preliminary data.</text>
</comment>
<sequence>MADKEVATKKESDGNSSLIQPPQPAPSAAVDSSASDPNLVTWAGPNDPGNPKNWPTSRKWTTILPMSLFNFLSSMSSATMAPALNAIQQDLHFQSNVLVILSLSVFLLGTAVIPLVTAPLSEVFGRSIVLQSTNLFYIIFNTLCGAAKTQNQLVVFRFLAGLGGAGPFAIGSGINADLFRPHERGQALAVYTLAPLVGIAVGPIAGGFLVQYTSWRWCFYVVSIAGGAIQIFSFPLFCETYAPVLLQRRCKRLRKSTQNPELYTQHDSVSLLQLLRTSLVRPLKLLGQPIIQVWSLYCAYLYGILYLLIATFPNVWTDTYGETSSIGSLNYISLFVGMGIASQLGTRLADRYYRKSVEKNGGQSRPEFRLPVLIIGACMVPVGLFWYGWSAKSSIHWIMPNIGTAIFGAGTVVEILCVMGYMIDTYQKYAASAMAAIIVLRSIVAFALPLAAPSLYDKLGFGWGNTLLAFIAIFIGIPLLFF</sequence>
<dbReference type="Pfam" id="PF07690">
    <property type="entry name" value="MFS_1"/>
    <property type="match status" value="1"/>
</dbReference>
<dbReference type="Gene3D" id="1.20.1250.20">
    <property type="entry name" value="MFS general substrate transporter like domains"/>
    <property type="match status" value="1"/>
</dbReference>
<name>A0A8H3ELL0_9LECA</name>
<dbReference type="GO" id="GO:0022857">
    <property type="term" value="F:transmembrane transporter activity"/>
    <property type="evidence" value="ECO:0007669"/>
    <property type="project" value="InterPro"/>
</dbReference>
<evidence type="ECO:0000256" key="3">
    <source>
        <dbReference type="ARBA" id="ARBA00022989"/>
    </source>
</evidence>
<dbReference type="PROSITE" id="PS50850">
    <property type="entry name" value="MFS"/>
    <property type="match status" value="1"/>
</dbReference>
<evidence type="ECO:0000313" key="8">
    <source>
        <dbReference type="EMBL" id="CAF9908911.1"/>
    </source>
</evidence>
<keyword evidence="9" id="KW-1185">Reference proteome</keyword>
<proteinExistence type="predicted"/>
<dbReference type="Proteomes" id="UP000664534">
    <property type="component" value="Unassembled WGS sequence"/>
</dbReference>
<evidence type="ECO:0000256" key="1">
    <source>
        <dbReference type="ARBA" id="ARBA00004141"/>
    </source>
</evidence>
<keyword evidence="2 6" id="KW-0812">Transmembrane</keyword>
<feature type="compositionally biased region" description="Basic and acidic residues" evidence="5">
    <location>
        <begin position="1"/>
        <end position="13"/>
    </location>
</feature>
<feature type="transmembrane region" description="Helical" evidence="6">
    <location>
        <begin position="329"/>
        <end position="349"/>
    </location>
</feature>
<dbReference type="CDD" id="cd17323">
    <property type="entry name" value="MFS_Tpo1_MDR_like"/>
    <property type="match status" value="1"/>
</dbReference>
<accession>A0A8H3ELL0</accession>
<feature type="transmembrane region" description="Helical" evidence="6">
    <location>
        <begin position="219"/>
        <end position="246"/>
    </location>
</feature>
<dbReference type="InterPro" id="IPR036259">
    <property type="entry name" value="MFS_trans_sf"/>
</dbReference>
<dbReference type="FunFam" id="1.20.1250.20:FF:000011">
    <property type="entry name" value="MFS multidrug transporter, putative"/>
    <property type="match status" value="1"/>
</dbReference>
<reference evidence="8" key="1">
    <citation type="submission" date="2021-03" db="EMBL/GenBank/DDBJ databases">
        <authorList>
            <person name="Tagirdzhanova G."/>
        </authorList>
    </citation>
    <scope>NUCLEOTIDE SEQUENCE</scope>
</reference>
<dbReference type="InterPro" id="IPR011701">
    <property type="entry name" value="MFS"/>
</dbReference>
<dbReference type="EMBL" id="CAJPDT010000005">
    <property type="protein sequence ID" value="CAF9908911.1"/>
    <property type="molecule type" value="Genomic_DNA"/>
</dbReference>
<evidence type="ECO:0000256" key="5">
    <source>
        <dbReference type="SAM" id="MobiDB-lite"/>
    </source>
</evidence>
<feature type="transmembrane region" description="Helical" evidence="6">
    <location>
        <begin position="290"/>
        <end position="309"/>
    </location>
</feature>
<evidence type="ECO:0000256" key="2">
    <source>
        <dbReference type="ARBA" id="ARBA00022692"/>
    </source>
</evidence>